<dbReference type="Proteomes" id="UP001283361">
    <property type="component" value="Unassembled WGS sequence"/>
</dbReference>
<gene>
    <name evidence="1" type="ORF">RRG08_030749</name>
</gene>
<proteinExistence type="predicted"/>
<comment type="caution">
    <text evidence="1">The sequence shown here is derived from an EMBL/GenBank/DDBJ whole genome shotgun (WGS) entry which is preliminary data.</text>
</comment>
<reference evidence="1" key="1">
    <citation type="journal article" date="2023" name="G3 (Bethesda)">
        <title>A reference genome for the long-term kleptoplast-retaining sea slug Elysia crispata morphotype clarki.</title>
        <authorList>
            <person name="Eastman K.E."/>
            <person name="Pendleton A.L."/>
            <person name="Shaikh M.A."/>
            <person name="Suttiyut T."/>
            <person name="Ogas R."/>
            <person name="Tomko P."/>
            <person name="Gavelis G."/>
            <person name="Widhalm J.R."/>
            <person name="Wisecaver J.H."/>
        </authorList>
    </citation>
    <scope>NUCLEOTIDE SEQUENCE</scope>
    <source>
        <strain evidence="1">ECLA1</strain>
    </source>
</reference>
<evidence type="ECO:0000313" key="2">
    <source>
        <dbReference type="Proteomes" id="UP001283361"/>
    </source>
</evidence>
<dbReference type="EMBL" id="JAWDGP010006299">
    <property type="protein sequence ID" value="KAK3743626.1"/>
    <property type="molecule type" value="Genomic_DNA"/>
</dbReference>
<name>A0AAE0YFB6_9GAST</name>
<protein>
    <submittedName>
        <fullName evidence="1">Uncharacterized protein</fullName>
    </submittedName>
</protein>
<accession>A0AAE0YFB6</accession>
<dbReference type="AlphaFoldDB" id="A0AAE0YFB6"/>
<evidence type="ECO:0000313" key="1">
    <source>
        <dbReference type="EMBL" id="KAK3743626.1"/>
    </source>
</evidence>
<organism evidence="1 2">
    <name type="scientific">Elysia crispata</name>
    <name type="common">lettuce slug</name>
    <dbReference type="NCBI Taxonomy" id="231223"/>
    <lineage>
        <taxon>Eukaryota</taxon>
        <taxon>Metazoa</taxon>
        <taxon>Spiralia</taxon>
        <taxon>Lophotrochozoa</taxon>
        <taxon>Mollusca</taxon>
        <taxon>Gastropoda</taxon>
        <taxon>Heterobranchia</taxon>
        <taxon>Euthyneura</taxon>
        <taxon>Panpulmonata</taxon>
        <taxon>Sacoglossa</taxon>
        <taxon>Placobranchoidea</taxon>
        <taxon>Plakobranchidae</taxon>
        <taxon>Elysia</taxon>
    </lineage>
</organism>
<sequence length="69" mass="7974">MKFFSQPAIVKFPVYNLGGVRYWVKFTDDPLCHEHWNAEEKKGDEKAHCGQIGIRTFSPECTPRMESGK</sequence>
<keyword evidence="2" id="KW-1185">Reference proteome</keyword>